<reference evidence="4 5" key="1">
    <citation type="submission" date="2019-10" db="EMBL/GenBank/DDBJ databases">
        <title>Evaluation of single-gene subtyping targets for Pseudomonas.</title>
        <authorList>
            <person name="Reichler S.J."/>
            <person name="Orsi R.H."/>
            <person name="Wiedmann M."/>
            <person name="Martin N.H."/>
            <person name="Murphy S.I."/>
        </authorList>
    </citation>
    <scope>NUCLEOTIDE SEQUENCE [LARGE SCALE GENOMIC DNA]</scope>
    <source>
        <strain evidence="3 5">FSL R10-3254</strain>
        <strain evidence="2 4">FSL R10-3257</strain>
    </source>
</reference>
<feature type="signal peptide" evidence="1">
    <location>
        <begin position="1"/>
        <end position="24"/>
    </location>
</feature>
<accession>A0A6A7YNG7</accession>
<protein>
    <submittedName>
        <fullName evidence="3">DUF3757 domain-containing protein</fullName>
    </submittedName>
</protein>
<comment type="caution">
    <text evidence="3">The sequence shown here is derived from an EMBL/GenBank/DDBJ whole genome shotgun (WGS) entry which is preliminary data.</text>
</comment>
<evidence type="ECO:0000313" key="2">
    <source>
        <dbReference type="EMBL" id="MQT45374.1"/>
    </source>
</evidence>
<dbReference type="PROSITE" id="PS51257">
    <property type="entry name" value="PROKAR_LIPOPROTEIN"/>
    <property type="match status" value="1"/>
</dbReference>
<dbReference type="RefSeq" id="WP_153331074.1">
    <property type="nucleotide sequence ID" value="NZ_WIWI01000233.1"/>
</dbReference>
<evidence type="ECO:0000313" key="3">
    <source>
        <dbReference type="EMBL" id="MQT92924.1"/>
    </source>
</evidence>
<gene>
    <name evidence="3" type="ORF">GHO39_28075</name>
    <name evidence="2" type="ORF">GHO40_01290</name>
</gene>
<sequence length="133" mass="14424">MTKSLTKMSAGIITMMALMGNAYAATTACPAVSDIKQTIMYTAAAPNGQQWMGEDPRVDDTVLKNVTFKMAAIRTITEKTTGKTKTFVACDYEGKNDEGVRLSLTTQAAPKPIGTAWKGNECKENNQKLCTFE</sequence>
<organism evidence="3 5">
    <name type="scientific">Pseudomonas helleri</name>
    <dbReference type="NCBI Taxonomy" id="1608996"/>
    <lineage>
        <taxon>Bacteria</taxon>
        <taxon>Pseudomonadati</taxon>
        <taxon>Pseudomonadota</taxon>
        <taxon>Gammaproteobacteria</taxon>
        <taxon>Pseudomonadales</taxon>
        <taxon>Pseudomonadaceae</taxon>
        <taxon>Pseudomonas</taxon>
    </lineage>
</organism>
<evidence type="ECO:0000256" key="1">
    <source>
        <dbReference type="SAM" id="SignalP"/>
    </source>
</evidence>
<keyword evidence="1" id="KW-0732">Signal</keyword>
<evidence type="ECO:0000313" key="4">
    <source>
        <dbReference type="Proteomes" id="UP000441404"/>
    </source>
</evidence>
<dbReference type="EMBL" id="WIWI01000233">
    <property type="protein sequence ID" value="MQT92924.1"/>
    <property type="molecule type" value="Genomic_DNA"/>
</dbReference>
<dbReference type="AlphaFoldDB" id="A0A6A7YNG7"/>
<dbReference type="Proteomes" id="UP000489190">
    <property type="component" value="Unassembled WGS sequence"/>
</dbReference>
<feature type="chain" id="PRO_5036169386" evidence="1">
    <location>
        <begin position="25"/>
        <end position="133"/>
    </location>
</feature>
<evidence type="ECO:0000313" key="5">
    <source>
        <dbReference type="Proteomes" id="UP000489190"/>
    </source>
</evidence>
<name>A0A6A7YNG7_9PSED</name>
<proteinExistence type="predicted"/>
<dbReference type="EMBL" id="WIWJ01000002">
    <property type="protein sequence ID" value="MQT45374.1"/>
    <property type="molecule type" value="Genomic_DNA"/>
</dbReference>
<dbReference type="Proteomes" id="UP000441404">
    <property type="component" value="Unassembled WGS sequence"/>
</dbReference>